<proteinExistence type="inferred from homology"/>
<dbReference type="Pfam" id="PF00425">
    <property type="entry name" value="Chorismate_bind"/>
    <property type="match status" value="1"/>
</dbReference>
<dbReference type="UniPathway" id="UPA01057">
    <property type="reaction ID" value="UER00163"/>
</dbReference>
<feature type="active site" description="Proton acceptor" evidence="5">
    <location>
        <position position="203"/>
    </location>
</feature>
<comment type="catalytic activity">
    <reaction evidence="1 5">
        <text>chorismate = isochorismate</text>
        <dbReference type="Rhea" id="RHEA:18985"/>
        <dbReference type="ChEBI" id="CHEBI:29748"/>
        <dbReference type="ChEBI" id="CHEBI:29780"/>
        <dbReference type="EC" id="5.4.4.2"/>
    </reaction>
</comment>
<gene>
    <name evidence="5" type="primary">menF</name>
    <name evidence="7" type="ORF">AYY17_02645</name>
</gene>
<evidence type="ECO:0000256" key="4">
    <source>
        <dbReference type="ARBA" id="ARBA00023235"/>
    </source>
</evidence>
<protein>
    <recommendedName>
        <fullName evidence="5">Isochorismate synthase MenF</fullName>
        <ecNumber evidence="5">5.4.4.2</ecNumber>
    </recommendedName>
    <alternativeName>
        <fullName evidence="5">Isochorismate mutase</fullName>
    </alternativeName>
</protein>
<evidence type="ECO:0000259" key="6">
    <source>
        <dbReference type="Pfam" id="PF00425"/>
    </source>
</evidence>
<comment type="caution">
    <text evidence="7">The sequence shown here is derived from an EMBL/GenBank/DDBJ whole genome shotgun (WGS) entry which is preliminary data.</text>
</comment>
<name>A0A1B8HR06_9GAMM</name>
<evidence type="ECO:0000256" key="1">
    <source>
        <dbReference type="ARBA" id="ARBA00000799"/>
    </source>
</evidence>
<feature type="active site" description="Proton donor" evidence="5">
    <location>
        <position position="253"/>
    </location>
</feature>
<dbReference type="NCBIfam" id="TIGR00543">
    <property type="entry name" value="isochor_syn"/>
    <property type="match status" value="1"/>
</dbReference>
<sequence length="445" mass="49071">MILFSDFISQVCAEITHNKNETNDIYQYAVILPPSLQAALPVTDWPGWLNGQVCYPQFYWQHRDGTDTAAVCGELCRFTHISEAQAVLDTLPEQSNIRIWGLNSWQFDTLSSATPEQGTGGSYLFIPRAELRCVQGNIQFLVNIDSRRPVQETVNFLRSLRGDVIPPVLETTVISAEHQPDKAGWMQLVRGAVTAISGGLMEKVVTARKTVLRLSSPVRPLAFMQASRDCNHHCYHYMLATAPDNAFMASPPERLYLRTGAQLCTEALAGTVAGDPDDARAEAAARWLLADKKNVHENSVVVDDICQRLEGAVNSLKVSDATVIRLRKVQHLYRTISATLYAPRDSDCLQRLQPTAAVAGLPRSAALEFLRKNEPFERNWYAGSGGWCSPSQSEFAVSLRCAQIHGSQIDLYAGAGIVAGSDPQAEWNEIENKAAGLRTLLEGEL</sequence>
<comment type="pathway">
    <text evidence="5">Quinol/quinone metabolism; menaquinone biosynthesis.</text>
</comment>
<dbReference type="InterPro" id="IPR034681">
    <property type="entry name" value="MenF"/>
</dbReference>
<evidence type="ECO:0000256" key="2">
    <source>
        <dbReference type="ARBA" id="ARBA00005297"/>
    </source>
</evidence>
<comment type="function">
    <text evidence="5">Catalyzes the conversion of chorismate to isochorismate.</text>
</comment>
<keyword evidence="5" id="KW-0479">Metal-binding</keyword>
<comment type="similarity">
    <text evidence="2 5">Belongs to the isochorismate synthase family.</text>
</comment>
<evidence type="ECO:0000256" key="5">
    <source>
        <dbReference type="HAMAP-Rule" id="MF_01935"/>
    </source>
</evidence>
<feature type="binding site" evidence="5">
    <location>
        <position position="297"/>
    </location>
    <ligand>
        <name>Mg(2+)</name>
        <dbReference type="ChEBI" id="CHEBI:18420"/>
    </ligand>
</feature>
<dbReference type="HAMAP" id="MF_01935">
    <property type="entry name" value="MenF"/>
    <property type="match status" value="1"/>
</dbReference>
<organism evidence="7 8">
    <name type="scientific">Morganella psychrotolerans</name>
    <dbReference type="NCBI Taxonomy" id="368603"/>
    <lineage>
        <taxon>Bacteria</taxon>
        <taxon>Pseudomonadati</taxon>
        <taxon>Pseudomonadota</taxon>
        <taxon>Gammaproteobacteria</taxon>
        <taxon>Enterobacterales</taxon>
        <taxon>Morganellaceae</taxon>
        <taxon>Morganella</taxon>
    </lineage>
</organism>
<dbReference type="UniPathway" id="UPA00079"/>
<evidence type="ECO:0000313" key="7">
    <source>
        <dbReference type="EMBL" id="OBU11634.1"/>
    </source>
</evidence>
<dbReference type="EMBL" id="LZEX01000001">
    <property type="protein sequence ID" value="OBU11634.1"/>
    <property type="molecule type" value="Genomic_DNA"/>
</dbReference>
<dbReference type="PANTHER" id="PTHR47253">
    <property type="match status" value="1"/>
</dbReference>
<keyword evidence="5" id="KW-0474">Menaquinone biosynthesis</keyword>
<dbReference type="EC" id="5.4.4.2" evidence="5"/>
<dbReference type="InterPro" id="IPR004561">
    <property type="entry name" value="IsoChor_synthase"/>
</dbReference>
<evidence type="ECO:0000256" key="3">
    <source>
        <dbReference type="ARBA" id="ARBA00022842"/>
    </source>
</evidence>
<keyword evidence="3 5" id="KW-0460">Magnesium</keyword>
<feature type="domain" description="Chorismate-utilising enzyme C-terminal" evidence="6">
    <location>
        <begin position="182"/>
        <end position="433"/>
    </location>
</feature>
<dbReference type="InterPro" id="IPR044250">
    <property type="entry name" value="MenF-like"/>
</dbReference>
<feature type="binding site" evidence="5">
    <location>
        <position position="429"/>
    </location>
    <ligand>
        <name>Mg(2+)</name>
        <dbReference type="ChEBI" id="CHEBI:18420"/>
    </ligand>
</feature>
<dbReference type="Proteomes" id="UP000092247">
    <property type="component" value="Unassembled WGS sequence"/>
</dbReference>
<dbReference type="InterPro" id="IPR005801">
    <property type="entry name" value="ADC_synthase"/>
</dbReference>
<dbReference type="GO" id="GO:0009234">
    <property type="term" value="P:menaquinone biosynthetic process"/>
    <property type="evidence" value="ECO:0007669"/>
    <property type="project" value="UniProtKB-UniRule"/>
</dbReference>
<dbReference type="AlphaFoldDB" id="A0A1B8HR06"/>
<dbReference type="RefSeq" id="WP_067421047.1">
    <property type="nucleotide sequence ID" value="NZ_LZEX01000001.1"/>
</dbReference>
<dbReference type="GO" id="GO:0000287">
    <property type="term" value="F:magnesium ion binding"/>
    <property type="evidence" value="ECO:0007669"/>
    <property type="project" value="UniProtKB-UniRule"/>
</dbReference>
<reference evidence="7 8" key="1">
    <citation type="submission" date="2016-06" db="EMBL/GenBank/DDBJ databases">
        <authorList>
            <person name="Kjaerup R.B."/>
            <person name="Dalgaard T.S."/>
            <person name="Juul-Madsen H.R."/>
        </authorList>
    </citation>
    <scope>NUCLEOTIDE SEQUENCE [LARGE SCALE GENOMIC DNA]</scope>
    <source>
        <strain evidence="7 8">GCSL-Mp3</strain>
    </source>
</reference>
<dbReference type="PANTHER" id="PTHR47253:SF4">
    <property type="entry name" value="ISOCHORISMATE SYNTHASE 2, CHLOROPLASTIC"/>
    <property type="match status" value="1"/>
</dbReference>
<comment type="cofactor">
    <cofactor evidence="5">
        <name>Mg(2+)</name>
        <dbReference type="ChEBI" id="CHEBI:18420"/>
    </cofactor>
</comment>
<dbReference type="GO" id="GO:0008909">
    <property type="term" value="F:isochorismate synthase activity"/>
    <property type="evidence" value="ECO:0007669"/>
    <property type="project" value="UniProtKB-UniRule"/>
</dbReference>
<evidence type="ECO:0000313" key="8">
    <source>
        <dbReference type="Proteomes" id="UP000092247"/>
    </source>
</evidence>
<dbReference type="InterPro" id="IPR015890">
    <property type="entry name" value="Chorismate_C"/>
</dbReference>
<dbReference type="Gene3D" id="3.60.120.10">
    <property type="entry name" value="Anthranilate synthase"/>
    <property type="match status" value="1"/>
</dbReference>
<accession>A0A1B8HR06</accession>
<comment type="pathway">
    <text evidence="5">Quinol/quinone metabolism; 1,4-dihydroxy-2-naphthoate biosynthesis; 1,4-dihydroxy-2-naphthoate from chorismate: step 1/7.</text>
</comment>
<dbReference type="SUPFAM" id="SSF56322">
    <property type="entry name" value="ADC synthase"/>
    <property type="match status" value="1"/>
</dbReference>
<keyword evidence="4 5" id="KW-0413">Isomerase</keyword>